<evidence type="ECO:0000313" key="2">
    <source>
        <dbReference type="EMBL" id="GMI41060.1"/>
    </source>
</evidence>
<feature type="domain" description="FAD-binding" evidence="1">
    <location>
        <begin position="295"/>
        <end position="371"/>
    </location>
</feature>
<dbReference type="InterPro" id="IPR002938">
    <property type="entry name" value="FAD-bd"/>
</dbReference>
<comment type="caution">
    <text evidence="2">The sequence shown here is derived from an EMBL/GenBank/DDBJ whole genome shotgun (WGS) entry which is preliminary data.</text>
</comment>
<dbReference type="Proteomes" id="UP001165060">
    <property type="component" value="Unassembled WGS sequence"/>
</dbReference>
<dbReference type="InterPro" id="IPR051205">
    <property type="entry name" value="UbiH/COQ6_monooxygenase"/>
</dbReference>
<proteinExistence type="predicted"/>
<name>A0ABQ6N510_9STRA</name>
<dbReference type="PANTHER" id="PTHR43876:SF7">
    <property type="entry name" value="UBIQUINONE BIOSYNTHESIS MONOOXYGENASE COQ6, MITOCHONDRIAL"/>
    <property type="match status" value="1"/>
</dbReference>
<dbReference type="PANTHER" id="PTHR43876">
    <property type="entry name" value="UBIQUINONE BIOSYNTHESIS MONOOXYGENASE COQ6, MITOCHONDRIAL"/>
    <property type="match status" value="1"/>
</dbReference>
<accession>A0ABQ6N510</accession>
<organism evidence="2 3">
    <name type="scientific">Tetraparma gracilis</name>
    <dbReference type="NCBI Taxonomy" id="2962635"/>
    <lineage>
        <taxon>Eukaryota</taxon>
        <taxon>Sar</taxon>
        <taxon>Stramenopiles</taxon>
        <taxon>Ochrophyta</taxon>
        <taxon>Bolidophyceae</taxon>
        <taxon>Parmales</taxon>
        <taxon>Triparmaceae</taxon>
        <taxon>Tetraparma</taxon>
    </lineage>
</organism>
<keyword evidence="3" id="KW-1185">Reference proteome</keyword>
<dbReference type="PRINTS" id="PR00420">
    <property type="entry name" value="RNGMNOXGNASE"/>
</dbReference>
<dbReference type="Gene3D" id="3.50.50.60">
    <property type="entry name" value="FAD/NAD(P)-binding domain"/>
    <property type="match status" value="2"/>
</dbReference>
<evidence type="ECO:0000259" key="1">
    <source>
        <dbReference type="Pfam" id="PF01494"/>
    </source>
</evidence>
<protein>
    <recommendedName>
        <fullName evidence="1">FAD-binding domain-containing protein</fullName>
    </recommendedName>
</protein>
<dbReference type="Pfam" id="PF01494">
    <property type="entry name" value="FAD_binding_3"/>
    <property type="match status" value="1"/>
</dbReference>
<sequence length="418" mass="43031">MPPPAPFTHSVLVVGSGTVGLALAARLSRIFAGSPLKVGLIDPAPAPKPYAPSPTPDLRTYALSPSSLSTLSAAGLPSACLPPFDLPSRSTAYAGMQVWDSGSPAFVKFQAEDIGLPSLGTIVEDSLVTSALYETVLKTSPNVDLLHGQPMSAALITTIKVPASFPERGRKVAFQRMFPAGPLALLPVFGDYYSVVWSTTPKHFDELRALDPAAFLDALNAAISPGPALPPDLVPPHVSASLPGPLRGLSVGASELLKMAASGLSLAAMNELDPSAGSFLSPPAAAELAGPRVGFDLKVQNASSYVSGRVALVGDAAHSVHPMAGQGLNLGLGDVECVSRLVEEALATGMDLGDPYLLARYDAERQKHVRLVAGGIHALHGAFGVEAGAGVLFRSLGMSAVNLVGPVKRRIARVAAGL</sequence>
<gene>
    <name evidence="2" type="ORF">TeGR_g2280</name>
</gene>
<dbReference type="SUPFAM" id="SSF51905">
    <property type="entry name" value="FAD/NAD(P)-binding domain"/>
    <property type="match status" value="1"/>
</dbReference>
<reference evidence="2 3" key="1">
    <citation type="journal article" date="2023" name="Commun. Biol.">
        <title>Genome analysis of Parmales, the sister group of diatoms, reveals the evolutionary specialization of diatoms from phago-mixotrophs to photoautotrophs.</title>
        <authorList>
            <person name="Ban H."/>
            <person name="Sato S."/>
            <person name="Yoshikawa S."/>
            <person name="Yamada K."/>
            <person name="Nakamura Y."/>
            <person name="Ichinomiya M."/>
            <person name="Sato N."/>
            <person name="Blanc-Mathieu R."/>
            <person name="Endo H."/>
            <person name="Kuwata A."/>
            <person name="Ogata H."/>
        </authorList>
    </citation>
    <scope>NUCLEOTIDE SEQUENCE [LARGE SCALE GENOMIC DNA]</scope>
</reference>
<evidence type="ECO:0000313" key="3">
    <source>
        <dbReference type="Proteomes" id="UP001165060"/>
    </source>
</evidence>
<dbReference type="EMBL" id="BRYB01002198">
    <property type="protein sequence ID" value="GMI41060.1"/>
    <property type="molecule type" value="Genomic_DNA"/>
</dbReference>
<dbReference type="InterPro" id="IPR036188">
    <property type="entry name" value="FAD/NAD-bd_sf"/>
</dbReference>